<evidence type="ECO:0000313" key="2">
    <source>
        <dbReference type="Proteomes" id="UP000280696"/>
    </source>
</evidence>
<comment type="caution">
    <text evidence="1">The sequence shown here is derived from an EMBL/GenBank/DDBJ whole genome shotgun (WGS) entry which is preliminary data.</text>
</comment>
<sequence>MAKSVYEEATDINNGNQHKSCDKNGALCYNIPDIYRFLISAGNEPGGGLKLIVARQLSKGRNI</sequence>
<organism evidence="1 2">
    <name type="scientific">Parablautia intestinalis</name>
    <dbReference type="NCBI Taxonomy" id="2320100"/>
    <lineage>
        <taxon>Bacteria</taxon>
        <taxon>Bacillati</taxon>
        <taxon>Bacillota</taxon>
        <taxon>Clostridia</taxon>
        <taxon>Lachnospirales</taxon>
        <taxon>Lachnospiraceae</taxon>
        <taxon>Parablautia</taxon>
    </lineage>
</organism>
<dbReference type="RefSeq" id="WP_120465842.1">
    <property type="nucleotide sequence ID" value="NZ_CATJBT010000215.1"/>
</dbReference>
<evidence type="ECO:0000313" key="1">
    <source>
        <dbReference type="EMBL" id="RKI94132.1"/>
    </source>
</evidence>
<keyword evidence="2" id="KW-1185">Reference proteome</keyword>
<dbReference type="EMBL" id="RAYQ01000001">
    <property type="protein sequence ID" value="RKI94132.1"/>
    <property type="molecule type" value="Genomic_DNA"/>
</dbReference>
<dbReference type="Proteomes" id="UP000280696">
    <property type="component" value="Unassembled WGS sequence"/>
</dbReference>
<name>A0A3A9ARV7_9FIRM</name>
<reference evidence="1 2" key="1">
    <citation type="submission" date="2018-09" db="EMBL/GenBank/DDBJ databases">
        <title>Murine metabolic-syndrome-specific gut microbial biobank.</title>
        <authorList>
            <person name="Liu C."/>
        </authorList>
    </citation>
    <scope>NUCLEOTIDE SEQUENCE [LARGE SCALE GENOMIC DNA]</scope>
    <source>
        <strain evidence="1 2">0.1xD8-82</strain>
    </source>
</reference>
<proteinExistence type="predicted"/>
<protein>
    <submittedName>
        <fullName evidence="1">Uncharacterized protein</fullName>
    </submittedName>
</protein>
<gene>
    <name evidence="1" type="ORF">D7V94_00705</name>
</gene>
<dbReference type="AlphaFoldDB" id="A0A3A9ARV7"/>
<accession>A0A3A9ARV7</accession>